<evidence type="ECO:0000259" key="1">
    <source>
        <dbReference type="Pfam" id="PF06812"/>
    </source>
</evidence>
<evidence type="ECO:0000313" key="5">
    <source>
        <dbReference type="Proteomes" id="UP000619512"/>
    </source>
</evidence>
<evidence type="ECO:0000313" key="2">
    <source>
        <dbReference type="EMBL" id="GGY78114.1"/>
    </source>
</evidence>
<dbReference type="PANTHER" id="PTHR37951:SF1">
    <property type="entry name" value="TYPE VI SECRETION SYSTEM COMPONENT TSSA1"/>
    <property type="match status" value="1"/>
</dbReference>
<dbReference type="OrthoDB" id="9771118at2"/>
<dbReference type="Proteomes" id="UP000619512">
    <property type="component" value="Unassembled WGS sequence"/>
</dbReference>
<dbReference type="NCBIfam" id="TIGR03363">
    <property type="entry name" value="VI_chp_8"/>
    <property type="match status" value="1"/>
</dbReference>
<dbReference type="EMBL" id="BMWW01000001">
    <property type="protein sequence ID" value="GGY78114.1"/>
    <property type="molecule type" value="Genomic_DNA"/>
</dbReference>
<dbReference type="InterPro" id="IPR017740">
    <property type="entry name" value="TssA-like"/>
</dbReference>
<dbReference type="Pfam" id="PF06812">
    <property type="entry name" value="ImpA_N"/>
    <property type="match status" value="1"/>
</dbReference>
<protein>
    <submittedName>
        <fullName evidence="2">Type VI secretion protein ImpA</fullName>
    </submittedName>
    <submittedName>
        <fullName evidence="3">Type VI secretion system protein TssA</fullName>
    </submittedName>
</protein>
<accession>A0A4V1ATL6</accession>
<reference evidence="2" key="1">
    <citation type="journal article" date="2014" name="Int. J. Syst. Evol. Microbiol.">
        <title>Complete genome sequence of Corynebacterium casei LMG S-19264T (=DSM 44701T), isolated from a smear-ripened cheese.</title>
        <authorList>
            <consortium name="US DOE Joint Genome Institute (JGI-PGF)"/>
            <person name="Walter F."/>
            <person name="Albersmeier A."/>
            <person name="Kalinowski J."/>
            <person name="Ruckert C."/>
        </authorList>
    </citation>
    <scope>NUCLEOTIDE SEQUENCE</scope>
    <source>
        <strain evidence="2">KCTC 12344</strain>
    </source>
</reference>
<organism evidence="2 5">
    <name type="scientific">Pseudoduganella plicata</name>
    <dbReference type="NCBI Taxonomy" id="321984"/>
    <lineage>
        <taxon>Bacteria</taxon>
        <taxon>Pseudomonadati</taxon>
        <taxon>Pseudomonadota</taxon>
        <taxon>Betaproteobacteria</taxon>
        <taxon>Burkholderiales</taxon>
        <taxon>Oxalobacteraceae</taxon>
        <taxon>Telluria group</taxon>
        <taxon>Pseudoduganella</taxon>
    </lineage>
</organism>
<dbReference type="InterPro" id="IPR010657">
    <property type="entry name" value="ImpA_N"/>
</dbReference>
<dbReference type="RefSeq" id="WP_134384385.1">
    <property type="nucleotide sequence ID" value="NZ_BMWW01000001.1"/>
</dbReference>
<reference evidence="2" key="3">
    <citation type="submission" date="2022-12" db="EMBL/GenBank/DDBJ databases">
        <authorList>
            <person name="Sun Q."/>
            <person name="Kim S."/>
        </authorList>
    </citation>
    <scope>NUCLEOTIDE SEQUENCE</scope>
    <source>
        <strain evidence="2">KCTC 12344</strain>
    </source>
</reference>
<feature type="domain" description="ImpA N-terminal" evidence="1">
    <location>
        <begin position="9"/>
        <end position="130"/>
    </location>
</feature>
<evidence type="ECO:0000313" key="4">
    <source>
        <dbReference type="Proteomes" id="UP000294359"/>
    </source>
</evidence>
<sequence length="349" mass="38290">MLDIDQLLVPISVTQVSGEDLSFSSDLDHIAHARREDDPALEQGEWKTALKSADWPFVATHCEQLIRSRSKDLRLAVWLAEAHAKTRHFRGLGDGYALLAGLCERFWDSLYPAPEEGDHELRIGNLFWLLSRSPQLVKEIPVTEDGTVSLADFDAARLRAAHAGLEADNNNPWGKQVEPDGPDIDELDARRRRNPAAFNATLLADAQYCLASLQTLERAVDRRLGADGPGFAPAREALQHAIDFIGLLAPVADAIETPAQGDGNAGPARAVERHDGTIASRQQAIDQLRRVAEYFRRAEPHSPVAYLADKAAAWGAMPLHEWLRSVVHDRAQLALLDELLGTAPSAPQG</sequence>
<evidence type="ECO:0000313" key="3">
    <source>
        <dbReference type="EMBL" id="QBQ36098.1"/>
    </source>
</evidence>
<reference evidence="3 4" key="2">
    <citation type="submission" date="2019-03" db="EMBL/GenBank/DDBJ databases">
        <title>Draft Genome Sequences of Six Type Strains of the Genus Massilia.</title>
        <authorList>
            <person name="Miess H."/>
            <person name="Frediansyhah A."/>
            <person name="Gross H."/>
        </authorList>
    </citation>
    <scope>NUCLEOTIDE SEQUENCE [LARGE SCALE GENOMIC DNA]</scope>
    <source>
        <strain evidence="3 4">DSM 17505</strain>
    </source>
</reference>
<dbReference type="PANTHER" id="PTHR37951">
    <property type="entry name" value="CYTOPLASMIC PROTEIN-RELATED"/>
    <property type="match status" value="1"/>
</dbReference>
<dbReference type="Proteomes" id="UP000294359">
    <property type="component" value="Chromosome"/>
</dbReference>
<keyword evidence="4" id="KW-1185">Reference proteome</keyword>
<gene>
    <name evidence="3" type="primary">tssA</name>
    <name evidence="3" type="ORF">E1742_07980</name>
    <name evidence="2" type="ORF">GCM10007388_08690</name>
</gene>
<proteinExistence type="predicted"/>
<dbReference type="AlphaFoldDB" id="A0A4V1ATL6"/>
<dbReference type="EMBL" id="CP038026">
    <property type="protein sequence ID" value="QBQ36098.1"/>
    <property type="molecule type" value="Genomic_DNA"/>
</dbReference>
<name>A0A4V1ATL6_9BURK</name>